<keyword evidence="5" id="KW-1185">Reference proteome</keyword>
<dbReference type="PANTHER" id="PTHR30461">
    <property type="entry name" value="DNA-INVERTASE FROM LAMBDOID PROPHAGE"/>
    <property type="match status" value="1"/>
</dbReference>
<evidence type="ECO:0000313" key="5">
    <source>
        <dbReference type="Proteomes" id="UP000005244"/>
    </source>
</evidence>
<gene>
    <name evidence="4" type="ORF">HMPREF1143_0269</name>
</gene>
<dbReference type="PROSITE" id="PS51736">
    <property type="entry name" value="RECOMBINASES_3"/>
    <property type="match status" value="1"/>
</dbReference>
<dbReference type="EMBL" id="ALNK01000027">
    <property type="protein sequence ID" value="EJU21454.1"/>
    <property type="molecule type" value="Genomic_DNA"/>
</dbReference>
<dbReference type="PATRIC" id="fig|796941.3.peg.1559"/>
<dbReference type="SUPFAM" id="SSF53041">
    <property type="entry name" value="Resolvase-like"/>
    <property type="match status" value="1"/>
</dbReference>
<dbReference type="Gene3D" id="3.90.1750.20">
    <property type="entry name" value="Putative Large Serine Recombinase, Chain B, Domain 2"/>
    <property type="match status" value="1"/>
</dbReference>
<dbReference type="SMART" id="SM00857">
    <property type="entry name" value="Resolvase"/>
    <property type="match status" value="1"/>
</dbReference>
<dbReference type="Pfam" id="PF07508">
    <property type="entry name" value="Recombinase"/>
    <property type="match status" value="1"/>
</dbReference>
<keyword evidence="1" id="KW-0175">Coiled coil</keyword>
<evidence type="ECO:0000259" key="3">
    <source>
        <dbReference type="PROSITE" id="PS51737"/>
    </source>
</evidence>
<dbReference type="Proteomes" id="UP000005244">
    <property type="component" value="Unassembled WGS sequence"/>
</dbReference>
<feature type="domain" description="Recombinase" evidence="3">
    <location>
        <begin position="167"/>
        <end position="317"/>
    </location>
</feature>
<evidence type="ECO:0000259" key="2">
    <source>
        <dbReference type="PROSITE" id="PS51736"/>
    </source>
</evidence>
<dbReference type="PANTHER" id="PTHR30461:SF23">
    <property type="entry name" value="DNA RECOMBINASE-RELATED"/>
    <property type="match status" value="1"/>
</dbReference>
<evidence type="ECO:0000313" key="4">
    <source>
        <dbReference type="EMBL" id="EJU21454.1"/>
    </source>
</evidence>
<feature type="domain" description="Resolvase/invertase-type recombinase catalytic" evidence="2">
    <location>
        <begin position="3"/>
        <end position="159"/>
    </location>
</feature>
<reference evidence="4 5" key="1">
    <citation type="submission" date="2012-07" db="EMBL/GenBank/DDBJ databases">
        <authorList>
            <person name="Durkin A.S."/>
            <person name="McCorrison J."/>
            <person name="Torralba M."/>
            <person name="Gillis M."/>
            <person name="Methe B."/>
            <person name="Sutton G."/>
            <person name="Nelson K.E."/>
        </authorList>
    </citation>
    <scope>NUCLEOTIDE SEQUENCE [LARGE SCALE GENOMIC DNA]</scope>
    <source>
        <strain evidence="4 5">OBRC8</strain>
    </source>
</reference>
<dbReference type="Gene3D" id="3.40.50.1390">
    <property type="entry name" value="Resolvase, N-terminal catalytic domain"/>
    <property type="match status" value="1"/>
</dbReference>
<dbReference type="GO" id="GO:0000150">
    <property type="term" value="F:DNA strand exchange activity"/>
    <property type="evidence" value="ECO:0007669"/>
    <property type="project" value="InterPro"/>
</dbReference>
<dbReference type="RefSeq" id="WP_009531294.1">
    <property type="nucleotide sequence ID" value="NZ_ALNK01000027.1"/>
</dbReference>
<dbReference type="AlphaFoldDB" id="J5UCB4"/>
<dbReference type="InterPro" id="IPR050639">
    <property type="entry name" value="SSR_resolvase"/>
</dbReference>
<dbReference type="InterPro" id="IPR038109">
    <property type="entry name" value="DNA_bind_recomb_sf"/>
</dbReference>
<dbReference type="InterPro" id="IPR011109">
    <property type="entry name" value="DNA_bind_recombinase_dom"/>
</dbReference>
<comment type="caution">
    <text evidence="4">The sequence shown here is derived from an EMBL/GenBank/DDBJ whole genome shotgun (WGS) entry which is preliminary data.</text>
</comment>
<feature type="coiled-coil region" evidence="1">
    <location>
        <begin position="408"/>
        <end position="460"/>
    </location>
</feature>
<dbReference type="InterPro" id="IPR036162">
    <property type="entry name" value="Resolvase-like_N_sf"/>
</dbReference>
<proteinExistence type="predicted"/>
<name>J5UCB4_9FIRM</name>
<protein>
    <submittedName>
        <fullName evidence="4">Recombinase</fullName>
    </submittedName>
</protein>
<dbReference type="GO" id="GO:0003677">
    <property type="term" value="F:DNA binding"/>
    <property type="evidence" value="ECO:0007669"/>
    <property type="project" value="InterPro"/>
</dbReference>
<dbReference type="PROSITE" id="PS51737">
    <property type="entry name" value="RECOMBINASE_DNA_BIND"/>
    <property type="match status" value="1"/>
</dbReference>
<dbReference type="InterPro" id="IPR006119">
    <property type="entry name" value="Resolv_N"/>
</dbReference>
<accession>J5UCB4</accession>
<dbReference type="Pfam" id="PF00239">
    <property type="entry name" value="Resolvase"/>
    <property type="match status" value="1"/>
</dbReference>
<organism evidence="4 5">
    <name type="scientific">Peptoanaerobacter stomatis</name>
    <dbReference type="NCBI Taxonomy" id="796937"/>
    <lineage>
        <taxon>Bacteria</taxon>
        <taxon>Bacillati</taxon>
        <taxon>Bacillota</taxon>
        <taxon>Clostridia</taxon>
        <taxon>Peptostreptococcales</taxon>
        <taxon>Filifactoraceae</taxon>
        <taxon>Peptoanaerobacter</taxon>
    </lineage>
</organism>
<sequence>MNKLAIYLRLSNEDYDKEGESESIHNQREYIKGYIKEHKDLTEYEVLEYVDDGFSGTNPNRPAYQRLLEDLKNNQIEGIIVKDMSRFSRDYIEMGNYLENIFPFMGIRFISINDGYDSLKEGSNGVEIDTQFKSLLYDFYSKELSQKIRGISQELKSQGKNTNGLAPFGYIKDPNDKHHILVDEKTAFIVREAFELILQGYSCRKIARIFNEKGYITRSDRKEELGLTSYKHNLKTGTEVKKRMWQGPTIAQMTSMELYTGDYVYNQIKETHIGGRKSERLPKEEWKKIENTHEAIISKEVFNKVQEIKKLNRVKNFKCGSTKKKYYGMIEGKLFCKECGRKLFYRQDSQKTKNGISVYKKYYCSFCKVNQNSNIVKEEKLEELLLDKIKNIPVKVDTESTKISIQKKKNLSSELDNINITLQKQYEKYKKNELSKEVYLQKKQNLLRKKQEIEQELEKESIFESTNEIPDLFDNGKITKEIVDTMVEKIVVSRYGSIEIHLRK</sequence>
<evidence type="ECO:0000256" key="1">
    <source>
        <dbReference type="SAM" id="Coils"/>
    </source>
</evidence>